<proteinExistence type="predicted"/>
<name>A0A1I7WKZ7_HETBA</name>
<feature type="transmembrane region" description="Helical" evidence="1">
    <location>
        <begin position="17"/>
        <end position="35"/>
    </location>
</feature>
<dbReference type="AlphaFoldDB" id="A0A1I7WKZ7"/>
<evidence type="ECO:0000256" key="1">
    <source>
        <dbReference type="SAM" id="Phobius"/>
    </source>
</evidence>
<organism evidence="2 3">
    <name type="scientific">Heterorhabditis bacteriophora</name>
    <name type="common">Entomopathogenic nematode worm</name>
    <dbReference type="NCBI Taxonomy" id="37862"/>
    <lineage>
        <taxon>Eukaryota</taxon>
        <taxon>Metazoa</taxon>
        <taxon>Ecdysozoa</taxon>
        <taxon>Nematoda</taxon>
        <taxon>Chromadorea</taxon>
        <taxon>Rhabditida</taxon>
        <taxon>Rhabditina</taxon>
        <taxon>Rhabditomorpha</taxon>
        <taxon>Strongyloidea</taxon>
        <taxon>Heterorhabditidae</taxon>
        <taxon>Heterorhabditis</taxon>
    </lineage>
</organism>
<dbReference type="Proteomes" id="UP000095283">
    <property type="component" value="Unplaced"/>
</dbReference>
<keyword evidence="2" id="KW-1185">Reference proteome</keyword>
<keyword evidence="1" id="KW-1133">Transmembrane helix</keyword>
<dbReference type="WBParaSite" id="Hba_05809">
    <property type="protein sequence ID" value="Hba_05809"/>
    <property type="gene ID" value="Hba_05809"/>
</dbReference>
<reference evidence="3" key="1">
    <citation type="submission" date="2016-11" db="UniProtKB">
        <authorList>
            <consortium name="WormBaseParasite"/>
        </authorList>
    </citation>
    <scope>IDENTIFICATION</scope>
</reference>
<protein>
    <submittedName>
        <fullName evidence="3">Uncharacterized protein</fullName>
    </submittedName>
</protein>
<evidence type="ECO:0000313" key="2">
    <source>
        <dbReference type="Proteomes" id="UP000095283"/>
    </source>
</evidence>
<keyword evidence="1" id="KW-0812">Transmembrane</keyword>
<keyword evidence="1" id="KW-0472">Membrane</keyword>
<evidence type="ECO:0000313" key="3">
    <source>
        <dbReference type="WBParaSite" id="Hba_05809"/>
    </source>
</evidence>
<accession>A0A1I7WKZ7</accession>
<sequence>MGIIVCIYDSSNNKMQLFFIFSLLPNSIYLFIFIYI</sequence>